<keyword evidence="6" id="KW-1185">Reference proteome</keyword>
<dbReference type="CDD" id="cd08420">
    <property type="entry name" value="PBP2_CysL_like"/>
    <property type="match status" value="1"/>
</dbReference>
<evidence type="ECO:0000313" key="5">
    <source>
        <dbReference type="EMBL" id="RCN58882.1"/>
    </source>
</evidence>
<comment type="similarity">
    <text evidence="1">Belongs to the LysR transcriptional regulatory family.</text>
</comment>
<dbReference type="PANTHER" id="PTHR30126">
    <property type="entry name" value="HTH-TYPE TRANSCRIPTIONAL REGULATOR"/>
    <property type="match status" value="1"/>
</dbReference>
<dbReference type="Pfam" id="PF03466">
    <property type="entry name" value="LysR_substrate"/>
    <property type="match status" value="1"/>
</dbReference>
<gene>
    <name evidence="5" type="ORF">C4900_03735</name>
</gene>
<dbReference type="Pfam" id="PF00126">
    <property type="entry name" value="HTH_1"/>
    <property type="match status" value="1"/>
</dbReference>
<evidence type="ECO:0000256" key="3">
    <source>
        <dbReference type="ARBA" id="ARBA00023125"/>
    </source>
</evidence>
<keyword evidence="4" id="KW-0804">Transcription</keyword>
<dbReference type="InterPro" id="IPR036388">
    <property type="entry name" value="WH-like_DNA-bd_sf"/>
</dbReference>
<accession>A0A1C2G4A4</accession>
<dbReference type="InterPro" id="IPR036390">
    <property type="entry name" value="WH_DNA-bd_sf"/>
</dbReference>
<dbReference type="OrthoDB" id="9771171at2"/>
<dbReference type="FunFam" id="1.10.10.10:FF:000001">
    <property type="entry name" value="LysR family transcriptional regulator"/>
    <property type="match status" value="1"/>
</dbReference>
<dbReference type="SUPFAM" id="SSF46785">
    <property type="entry name" value="Winged helix' DNA-binding domain"/>
    <property type="match status" value="1"/>
</dbReference>
<dbReference type="GO" id="GO:0003700">
    <property type="term" value="F:DNA-binding transcription factor activity"/>
    <property type="evidence" value="ECO:0007669"/>
    <property type="project" value="InterPro"/>
</dbReference>
<evidence type="ECO:0000313" key="6">
    <source>
        <dbReference type="Proteomes" id="UP000253250"/>
    </source>
</evidence>
<dbReference type="PRINTS" id="PR00039">
    <property type="entry name" value="HTHLYSR"/>
</dbReference>
<reference evidence="5 6" key="1">
    <citation type="submission" date="2018-02" db="EMBL/GenBank/DDBJ databases">
        <title>Insights into the biology of acidophilic members of the Acidiferrobacteraceae family derived from comparative genomic analyses.</title>
        <authorList>
            <person name="Issotta F."/>
            <person name="Thyssen C."/>
            <person name="Mena C."/>
            <person name="Moya A."/>
            <person name="Bellenberg S."/>
            <person name="Sproer C."/>
            <person name="Covarrubias P.C."/>
            <person name="Sand W."/>
            <person name="Quatrini R."/>
            <person name="Vera M."/>
        </authorList>
    </citation>
    <scope>NUCLEOTIDE SEQUENCE [LARGE SCALE GENOMIC DNA]</scope>
    <source>
        <strain evidence="6">m-1</strain>
    </source>
</reference>
<organism evidence="5 6">
    <name type="scientific">Acidiferrobacter thiooxydans</name>
    <dbReference type="NCBI Taxonomy" id="163359"/>
    <lineage>
        <taxon>Bacteria</taxon>
        <taxon>Pseudomonadati</taxon>
        <taxon>Pseudomonadota</taxon>
        <taxon>Gammaproteobacteria</taxon>
        <taxon>Acidiferrobacterales</taxon>
        <taxon>Acidiferrobacteraceae</taxon>
        <taxon>Acidiferrobacter</taxon>
    </lineage>
</organism>
<dbReference type="PROSITE" id="PS50931">
    <property type="entry name" value="HTH_LYSR"/>
    <property type="match status" value="1"/>
</dbReference>
<evidence type="ECO:0000256" key="1">
    <source>
        <dbReference type="ARBA" id="ARBA00009437"/>
    </source>
</evidence>
<dbReference type="STRING" id="163359.A9R16_00470"/>
<sequence>MADRRLQVFHTVARLLSFTKAAETLHMTQPAVTFQVRQLEEFFNTRLFDRTHNRINLTAAGERVFEYADRIIGLYNEMNIRVRDITGDVSGVLIIGASTTIAEYVLPALLGEFQGRHPDVRIRLSVSNSLGIVHMVESNTVDIGIVESPVANKNLAVEVCWQDQLVFICRPDHPLAQLDKVPVRELLDLPFLAREEGSGTREVISDYLAHNALQWHDLNLSMEFGSPESVKSSVEAGLGVSIVSKATVAKELRLGTLVALPLDPPIDRPFSFVYQRQKFRLRAVEEFMRFAHAHCERQGGVEPVAKAQAS</sequence>
<dbReference type="InterPro" id="IPR000847">
    <property type="entry name" value="LysR_HTH_N"/>
</dbReference>
<dbReference type="Gene3D" id="1.10.10.10">
    <property type="entry name" value="Winged helix-like DNA-binding domain superfamily/Winged helix DNA-binding domain"/>
    <property type="match status" value="1"/>
</dbReference>
<name>A0A1C2G4A4_9GAMM</name>
<dbReference type="Proteomes" id="UP000253250">
    <property type="component" value="Unassembled WGS sequence"/>
</dbReference>
<proteinExistence type="inferred from homology"/>
<keyword evidence="3" id="KW-0238">DNA-binding</keyword>
<evidence type="ECO:0000256" key="2">
    <source>
        <dbReference type="ARBA" id="ARBA00023015"/>
    </source>
</evidence>
<dbReference type="GO" id="GO:0000976">
    <property type="term" value="F:transcription cis-regulatory region binding"/>
    <property type="evidence" value="ECO:0007669"/>
    <property type="project" value="TreeGrafter"/>
</dbReference>
<dbReference type="Gene3D" id="3.40.190.290">
    <property type="match status" value="1"/>
</dbReference>
<comment type="caution">
    <text evidence="5">The sequence shown here is derived from an EMBL/GenBank/DDBJ whole genome shotgun (WGS) entry which is preliminary data.</text>
</comment>
<keyword evidence="2" id="KW-0805">Transcription regulation</keyword>
<protein>
    <submittedName>
        <fullName evidence="5">LysR family transcriptional regulator</fullName>
    </submittedName>
</protein>
<dbReference type="EMBL" id="PSYR01000001">
    <property type="protein sequence ID" value="RCN58882.1"/>
    <property type="molecule type" value="Genomic_DNA"/>
</dbReference>
<dbReference type="InterPro" id="IPR005119">
    <property type="entry name" value="LysR_subst-bd"/>
</dbReference>
<dbReference type="RefSeq" id="WP_065968898.1">
    <property type="nucleotide sequence ID" value="NZ_CP080624.1"/>
</dbReference>
<dbReference type="PANTHER" id="PTHR30126:SF39">
    <property type="entry name" value="HTH-TYPE TRANSCRIPTIONAL REGULATOR CYSL"/>
    <property type="match status" value="1"/>
</dbReference>
<evidence type="ECO:0000256" key="4">
    <source>
        <dbReference type="ARBA" id="ARBA00023163"/>
    </source>
</evidence>
<dbReference type="SUPFAM" id="SSF53850">
    <property type="entry name" value="Periplasmic binding protein-like II"/>
    <property type="match status" value="1"/>
</dbReference>
<dbReference type="AlphaFoldDB" id="A0A1C2G4A4"/>